<name>A0AAF0B0X8_PLAYO</name>
<keyword evidence="2" id="KW-0812">Transmembrane</keyword>
<dbReference type="Proteomes" id="UP001054126">
    <property type="component" value="Chromosome 6"/>
</dbReference>
<evidence type="ECO:0000256" key="2">
    <source>
        <dbReference type="SAM" id="Phobius"/>
    </source>
</evidence>
<evidence type="ECO:0000313" key="4">
    <source>
        <dbReference type="Proteomes" id="UP001054126"/>
    </source>
</evidence>
<gene>
    <name evidence="3" type="ORF">Py17XNL_000600613</name>
</gene>
<proteinExistence type="predicted"/>
<keyword evidence="1" id="KW-0175">Coiled coil</keyword>
<protein>
    <submittedName>
        <fullName evidence="3">Uncharacterized protein</fullName>
    </submittedName>
</protein>
<accession>A0AAF0B0X8</accession>
<feature type="transmembrane region" description="Helical" evidence="2">
    <location>
        <begin position="143"/>
        <end position="165"/>
    </location>
</feature>
<keyword evidence="2" id="KW-1133">Transmembrane helix</keyword>
<sequence>MQRREKHVKHILSDNIIKDIKYKDNDKFYQRKRDAEYDDYLNRQHEKLKMCIQIENRRKENLERNEKRWELAEINERNEREKTNKLQKMPFKSEKNKSKCGHDIINHNFVTNEEKQKHEIKKNAMLRRQNYLSEKTNSSYNPITGILVLFFFFVFFVFFVFFITFDIKHVNIYLKLFYTIVRRKKSLEK</sequence>
<evidence type="ECO:0000256" key="1">
    <source>
        <dbReference type="SAM" id="Coils"/>
    </source>
</evidence>
<keyword evidence="2" id="KW-0472">Membrane</keyword>
<evidence type="ECO:0000313" key="3">
    <source>
        <dbReference type="EMBL" id="WBY55918.1"/>
    </source>
</evidence>
<feature type="coiled-coil region" evidence="1">
    <location>
        <begin position="45"/>
        <end position="84"/>
    </location>
</feature>
<reference evidence="3" key="1">
    <citation type="submission" date="2023-01" db="EMBL/GenBank/DDBJ databases">
        <title>Long-Read Genome Assembly and Gene Model Annotations for the Rodent Malaria Parasite Plasmodium yoelii 17XNL.</title>
        <authorList>
            <person name="Mitchell G.J."/>
            <person name="Sebastian A."/>
            <person name="Albert I."/>
            <person name="Lindner S.E."/>
        </authorList>
    </citation>
    <scope>NUCLEOTIDE SEQUENCE</scope>
    <source>
        <strain evidence="3">17XNL clone 1.1</strain>
    </source>
</reference>
<organism evidence="3 4">
    <name type="scientific">Plasmodium yoelii yoelii</name>
    <dbReference type="NCBI Taxonomy" id="73239"/>
    <lineage>
        <taxon>Eukaryota</taxon>
        <taxon>Sar</taxon>
        <taxon>Alveolata</taxon>
        <taxon>Apicomplexa</taxon>
        <taxon>Aconoidasida</taxon>
        <taxon>Haemosporida</taxon>
        <taxon>Plasmodiidae</taxon>
        <taxon>Plasmodium</taxon>
        <taxon>Plasmodium (Vinckeia)</taxon>
    </lineage>
</organism>
<dbReference type="AlphaFoldDB" id="A0AAF0B0X8"/>
<dbReference type="EMBL" id="CP115530">
    <property type="protein sequence ID" value="WBY55918.1"/>
    <property type="molecule type" value="Genomic_DNA"/>
</dbReference>